<feature type="transmembrane region" description="Helical" evidence="1">
    <location>
        <begin position="165"/>
        <end position="190"/>
    </location>
</feature>
<feature type="transmembrane region" description="Helical" evidence="1">
    <location>
        <begin position="27"/>
        <end position="50"/>
    </location>
</feature>
<keyword evidence="1" id="KW-0472">Membrane</keyword>
<protein>
    <submittedName>
        <fullName evidence="2">DUF975 family protein</fullName>
    </submittedName>
</protein>
<feature type="transmembrane region" description="Helical" evidence="1">
    <location>
        <begin position="62"/>
        <end position="83"/>
    </location>
</feature>
<accession>A0A6P1MQI3</accession>
<proteinExistence type="predicted"/>
<name>A0A6P1MQI3_9FIRM</name>
<keyword evidence="1" id="KW-1133">Transmembrane helix</keyword>
<dbReference type="Proteomes" id="UP000463883">
    <property type="component" value="Chromosome"/>
</dbReference>
<dbReference type="EMBL" id="CP047591">
    <property type="protein sequence ID" value="QHI73255.1"/>
    <property type="molecule type" value="Genomic_DNA"/>
</dbReference>
<dbReference type="Pfam" id="PF06161">
    <property type="entry name" value="DUF975"/>
    <property type="match status" value="1"/>
</dbReference>
<organism evidence="2 3">
    <name type="scientific">Aminipila terrae</name>
    <dbReference type="NCBI Taxonomy" id="2697030"/>
    <lineage>
        <taxon>Bacteria</taxon>
        <taxon>Bacillati</taxon>
        <taxon>Bacillota</taxon>
        <taxon>Clostridia</taxon>
        <taxon>Peptostreptococcales</taxon>
        <taxon>Anaerovoracaceae</taxon>
        <taxon>Aminipila</taxon>
    </lineage>
</organism>
<feature type="transmembrane region" description="Helical" evidence="1">
    <location>
        <begin position="103"/>
        <end position="130"/>
    </location>
</feature>
<dbReference type="KEGG" id="amic:Ami3637_13485"/>
<sequence length="264" mass="29486">MNQNIVTETSKNIRALARVSLQGKWKMAVIATAVYMVALMLPAAILDVIFSGKASASLLSSLYTILVTAPFTIGYSIFCLNLFRRNECEVAQVFYGFEKFFKAFGLYFMMCLFIFLWTLLLVVPGIIAAYRYSQAFLIMADHPEYGIMQCLSESKRMMIGNKMKFFCLELSFIGWALLASIPMMAISGVITFTNPALAGFGSLVGSIAYFWLTPYICVAGVAFYELANGNLMPGVIECEPMSFEGETFRSDVEVHNNEDENKEN</sequence>
<keyword evidence="1" id="KW-0812">Transmembrane</keyword>
<dbReference type="AlphaFoldDB" id="A0A6P1MQI3"/>
<dbReference type="RefSeq" id="WP_162363021.1">
    <property type="nucleotide sequence ID" value="NZ_CP047591.1"/>
</dbReference>
<dbReference type="PANTHER" id="PTHR40076">
    <property type="entry name" value="MEMBRANE PROTEIN-RELATED"/>
    <property type="match status" value="1"/>
</dbReference>
<feature type="transmembrane region" description="Helical" evidence="1">
    <location>
        <begin position="196"/>
        <end position="224"/>
    </location>
</feature>
<evidence type="ECO:0000313" key="2">
    <source>
        <dbReference type="EMBL" id="QHI73255.1"/>
    </source>
</evidence>
<evidence type="ECO:0000256" key="1">
    <source>
        <dbReference type="SAM" id="Phobius"/>
    </source>
</evidence>
<dbReference type="InterPro" id="IPR010380">
    <property type="entry name" value="DUF975"/>
</dbReference>
<dbReference type="PANTHER" id="PTHR40076:SF1">
    <property type="entry name" value="MEMBRANE PROTEIN"/>
    <property type="match status" value="1"/>
</dbReference>
<keyword evidence="3" id="KW-1185">Reference proteome</keyword>
<reference evidence="2 3" key="1">
    <citation type="submission" date="2020-01" db="EMBL/GenBank/DDBJ databases">
        <title>Genomic analysis of Aminipila sp. CBA3637.</title>
        <authorList>
            <person name="Kim Y.B."/>
            <person name="Roh S.W."/>
        </authorList>
    </citation>
    <scope>NUCLEOTIDE SEQUENCE [LARGE SCALE GENOMIC DNA]</scope>
    <source>
        <strain evidence="2 3">CBA3637</strain>
    </source>
</reference>
<gene>
    <name evidence="2" type="ORF">Ami3637_13485</name>
</gene>
<evidence type="ECO:0000313" key="3">
    <source>
        <dbReference type="Proteomes" id="UP000463883"/>
    </source>
</evidence>